<evidence type="ECO:0000313" key="8">
    <source>
        <dbReference type="Proteomes" id="UP000037530"/>
    </source>
</evidence>
<feature type="transmembrane region" description="Helical" evidence="5">
    <location>
        <begin position="241"/>
        <end position="258"/>
    </location>
</feature>
<feature type="transmembrane region" description="Helical" evidence="5">
    <location>
        <begin position="343"/>
        <end position="364"/>
    </location>
</feature>
<dbReference type="STRING" id="171383.AKJ31_15445"/>
<keyword evidence="2 5" id="KW-0812">Transmembrane</keyword>
<feature type="transmembrane region" description="Helical" evidence="5">
    <location>
        <begin position="122"/>
        <end position="141"/>
    </location>
</feature>
<feature type="transmembrane region" description="Helical" evidence="5">
    <location>
        <begin position="376"/>
        <end position="392"/>
    </location>
</feature>
<comment type="subcellular location">
    <subcellularLocation>
        <location evidence="1">Membrane</location>
        <topology evidence="1">Multi-pass membrane protein</topology>
    </subcellularLocation>
</comment>
<feature type="transmembrane region" description="Helical" evidence="5">
    <location>
        <begin position="398"/>
        <end position="414"/>
    </location>
</feature>
<comment type="caution">
    <text evidence="7">The sequence shown here is derived from an EMBL/GenBank/DDBJ whole genome shotgun (WGS) entry which is preliminary data.</text>
</comment>
<feature type="transmembrane region" description="Helical" evidence="5">
    <location>
        <begin position="217"/>
        <end position="234"/>
    </location>
</feature>
<dbReference type="OrthoDB" id="8576060at2"/>
<dbReference type="GO" id="GO:0016020">
    <property type="term" value="C:membrane"/>
    <property type="evidence" value="ECO:0007669"/>
    <property type="project" value="UniProtKB-SubCell"/>
</dbReference>
<feature type="transmembrane region" description="Helical" evidence="5">
    <location>
        <begin position="20"/>
        <end position="36"/>
    </location>
</feature>
<dbReference type="InterPro" id="IPR051533">
    <property type="entry name" value="WaaL-like"/>
</dbReference>
<dbReference type="AlphaFoldDB" id="A0A0M0HX68"/>
<keyword evidence="4 5" id="KW-0472">Membrane</keyword>
<feature type="transmembrane region" description="Helical" evidence="5">
    <location>
        <begin position="192"/>
        <end position="211"/>
    </location>
</feature>
<evidence type="ECO:0000256" key="3">
    <source>
        <dbReference type="ARBA" id="ARBA00022989"/>
    </source>
</evidence>
<keyword evidence="8" id="KW-1185">Reference proteome</keyword>
<accession>A0A0M0HX68</accession>
<dbReference type="PANTHER" id="PTHR37422">
    <property type="entry name" value="TEICHURONIC ACID BIOSYNTHESIS PROTEIN TUAE"/>
    <property type="match status" value="1"/>
</dbReference>
<gene>
    <name evidence="7" type="ORF">AKJ31_15445</name>
</gene>
<protein>
    <recommendedName>
        <fullName evidence="6">O-antigen ligase-related domain-containing protein</fullName>
    </recommendedName>
</protein>
<feature type="transmembrane region" description="Helical" evidence="5">
    <location>
        <begin position="98"/>
        <end position="115"/>
    </location>
</feature>
<evidence type="ECO:0000256" key="4">
    <source>
        <dbReference type="ARBA" id="ARBA00023136"/>
    </source>
</evidence>
<evidence type="ECO:0000256" key="5">
    <source>
        <dbReference type="SAM" id="Phobius"/>
    </source>
</evidence>
<evidence type="ECO:0000256" key="2">
    <source>
        <dbReference type="ARBA" id="ARBA00022692"/>
    </source>
</evidence>
<evidence type="ECO:0000259" key="6">
    <source>
        <dbReference type="Pfam" id="PF04932"/>
    </source>
</evidence>
<name>A0A0M0HX68_9VIBR</name>
<dbReference type="PANTHER" id="PTHR37422:SF17">
    <property type="entry name" value="O-ANTIGEN LIGASE"/>
    <property type="match status" value="1"/>
</dbReference>
<dbReference type="InterPro" id="IPR007016">
    <property type="entry name" value="O-antigen_ligase-rel_domated"/>
</dbReference>
<evidence type="ECO:0000313" key="7">
    <source>
        <dbReference type="EMBL" id="KOO06669.1"/>
    </source>
</evidence>
<reference evidence="8" key="1">
    <citation type="submission" date="2015-08" db="EMBL/GenBank/DDBJ databases">
        <title>Vibrio galatheae sp. nov., a novel member of the Vibrionaceae family isolated from the Solomon Islands.</title>
        <authorList>
            <person name="Giubergia S."/>
            <person name="Machado H."/>
            <person name="Mateiu R.V."/>
            <person name="Gram L."/>
        </authorList>
    </citation>
    <scope>NUCLEOTIDE SEQUENCE [LARGE SCALE GENOMIC DNA]</scope>
    <source>
        <strain evidence="8">DSM 19134</strain>
    </source>
</reference>
<feature type="transmembrane region" description="Helical" evidence="5">
    <location>
        <begin position="42"/>
        <end position="59"/>
    </location>
</feature>
<sequence length="420" mass="47760">MLRNLKQQTKCLFTSKKYSLAIFIVCILYTISALPRLEISDLFKNIIIFGSLPALFYNFSSYNKSIFWLALTSILLQVISWAHALVYVPEFAKSSPDLKPLSSLFLFVLIAIWIDGSNLRRITLFSSFILSFVSTAFYDIYTNNSLSLALSGHRIDYGMHNAQFTSMLSVVVCILTVYVLAKLPGERKGVKLSLYALGSSVIAFALFSLYASQSRQVWLAVIVLLSLVPIVVVGTKHIRKLTIAYTLLAFVLFSVFQLESVRQRVLNESTVISTLIQGDLDNIPMTSVGIRVNSWLEASKWIAERPILGSDFNAISYVTRTAEKFQTEKLQGFGHLHNYYLEVWVAFGIVGLIFLAVFYREITVNVVNHHGKEERYLLYSFLIFWFIISMFESYNHKFLGLYVHTIILAGLYSLKVRKSN</sequence>
<dbReference type="PATRIC" id="fig|171383.3.peg.3161"/>
<dbReference type="Pfam" id="PF04932">
    <property type="entry name" value="Wzy_C"/>
    <property type="match status" value="1"/>
</dbReference>
<dbReference type="Proteomes" id="UP000037530">
    <property type="component" value="Unassembled WGS sequence"/>
</dbReference>
<keyword evidence="3 5" id="KW-1133">Transmembrane helix</keyword>
<organism evidence="7 8">
    <name type="scientific">Vibrio hepatarius</name>
    <dbReference type="NCBI Taxonomy" id="171383"/>
    <lineage>
        <taxon>Bacteria</taxon>
        <taxon>Pseudomonadati</taxon>
        <taxon>Pseudomonadota</taxon>
        <taxon>Gammaproteobacteria</taxon>
        <taxon>Vibrionales</taxon>
        <taxon>Vibrionaceae</taxon>
        <taxon>Vibrio</taxon>
        <taxon>Vibrio oreintalis group</taxon>
    </lineage>
</organism>
<dbReference type="EMBL" id="LHPI01000016">
    <property type="protein sequence ID" value="KOO06669.1"/>
    <property type="molecule type" value="Genomic_DNA"/>
</dbReference>
<proteinExistence type="predicted"/>
<dbReference type="RefSeq" id="WP_053410007.1">
    <property type="nucleotide sequence ID" value="NZ_LHPI01000016.1"/>
</dbReference>
<feature type="domain" description="O-antigen ligase-related" evidence="6">
    <location>
        <begin position="202"/>
        <end position="355"/>
    </location>
</feature>
<feature type="transmembrane region" description="Helical" evidence="5">
    <location>
        <begin position="161"/>
        <end position="180"/>
    </location>
</feature>
<feature type="transmembrane region" description="Helical" evidence="5">
    <location>
        <begin position="66"/>
        <end position="86"/>
    </location>
</feature>
<evidence type="ECO:0000256" key="1">
    <source>
        <dbReference type="ARBA" id="ARBA00004141"/>
    </source>
</evidence>